<evidence type="ECO:0000256" key="1">
    <source>
        <dbReference type="SAM" id="MobiDB-lite"/>
    </source>
</evidence>
<organism evidence="2 3">
    <name type="scientific">Magallana gigas</name>
    <name type="common">Pacific oyster</name>
    <name type="synonym">Crassostrea gigas</name>
    <dbReference type="NCBI Taxonomy" id="29159"/>
    <lineage>
        <taxon>Eukaryota</taxon>
        <taxon>Metazoa</taxon>
        <taxon>Spiralia</taxon>
        <taxon>Lophotrochozoa</taxon>
        <taxon>Mollusca</taxon>
        <taxon>Bivalvia</taxon>
        <taxon>Autobranchia</taxon>
        <taxon>Pteriomorphia</taxon>
        <taxon>Ostreida</taxon>
        <taxon>Ostreoidea</taxon>
        <taxon>Ostreidae</taxon>
        <taxon>Magallana</taxon>
    </lineage>
</organism>
<sequence length="145" mass="16492">MSSDHKSKDTRQASNTSKDRGTTDSDDDIFEGVTYKRNARYYIAGIGPRSSQNGLTNFLRNRGVTVSHCVFFKQKRPGSRRNAKINVALRDAQTIESPSFWPYGISCRPWLSNRQWEAKIAQDQPEDDGSSENNDHDELDNYNAD</sequence>
<name>A0A8W8LN25_MAGGI</name>
<reference evidence="2" key="1">
    <citation type="submission" date="2022-08" db="UniProtKB">
        <authorList>
            <consortium name="EnsemblMetazoa"/>
        </authorList>
    </citation>
    <scope>IDENTIFICATION</scope>
    <source>
        <strain evidence="2">05x7-T-G4-1.051#20</strain>
    </source>
</reference>
<feature type="compositionally biased region" description="Basic and acidic residues" evidence="1">
    <location>
        <begin position="1"/>
        <end position="23"/>
    </location>
</feature>
<feature type="region of interest" description="Disordered" evidence="1">
    <location>
        <begin position="1"/>
        <end position="29"/>
    </location>
</feature>
<feature type="region of interest" description="Disordered" evidence="1">
    <location>
        <begin position="116"/>
        <end position="145"/>
    </location>
</feature>
<proteinExistence type="predicted"/>
<keyword evidence="3" id="KW-1185">Reference proteome</keyword>
<evidence type="ECO:0000313" key="3">
    <source>
        <dbReference type="Proteomes" id="UP000005408"/>
    </source>
</evidence>
<protein>
    <submittedName>
        <fullName evidence="2">Uncharacterized protein</fullName>
    </submittedName>
</protein>
<dbReference type="EnsemblMetazoa" id="G29177.1">
    <property type="protein sequence ID" value="G29177.1:cds"/>
    <property type="gene ID" value="G29177"/>
</dbReference>
<dbReference type="Proteomes" id="UP000005408">
    <property type="component" value="Unassembled WGS sequence"/>
</dbReference>
<accession>A0A8W8LN25</accession>
<dbReference type="AlphaFoldDB" id="A0A8W8LN25"/>
<feature type="compositionally biased region" description="Acidic residues" evidence="1">
    <location>
        <begin position="124"/>
        <end position="145"/>
    </location>
</feature>
<evidence type="ECO:0000313" key="2">
    <source>
        <dbReference type="EnsemblMetazoa" id="G29177.1:cds"/>
    </source>
</evidence>